<dbReference type="OrthoDB" id="1864035at2"/>
<dbReference type="EMBL" id="AZGB01000026">
    <property type="protein sequence ID" value="KRM04730.1"/>
    <property type="molecule type" value="Genomic_DNA"/>
</dbReference>
<evidence type="ECO:0000256" key="4">
    <source>
        <dbReference type="ARBA" id="ARBA00023136"/>
    </source>
</evidence>
<keyword evidence="3 5" id="KW-1133">Transmembrane helix</keyword>
<feature type="transmembrane region" description="Helical" evidence="5">
    <location>
        <begin position="229"/>
        <end position="248"/>
    </location>
</feature>
<feature type="domain" description="ABC-2 type transporter transmembrane" evidence="6">
    <location>
        <begin position="21"/>
        <end position="354"/>
    </location>
</feature>
<evidence type="ECO:0000259" key="6">
    <source>
        <dbReference type="Pfam" id="PF12698"/>
    </source>
</evidence>
<evidence type="ECO:0000256" key="5">
    <source>
        <dbReference type="SAM" id="Phobius"/>
    </source>
</evidence>
<protein>
    <recommendedName>
        <fullName evidence="6">ABC-2 type transporter transmembrane domain-containing protein</fullName>
    </recommendedName>
</protein>
<comment type="caution">
    <text evidence="7">The sequence shown here is derived from an EMBL/GenBank/DDBJ whole genome shotgun (WGS) entry which is preliminary data.</text>
</comment>
<proteinExistence type="predicted"/>
<feature type="transmembrane region" description="Helical" evidence="5">
    <location>
        <begin position="288"/>
        <end position="307"/>
    </location>
</feature>
<reference evidence="7 8" key="1">
    <citation type="journal article" date="2015" name="Genome Announc.">
        <title>Expanding the biotechnology potential of lactobacilli through comparative genomics of 213 strains and associated genera.</title>
        <authorList>
            <person name="Sun Z."/>
            <person name="Harris H.M."/>
            <person name="McCann A."/>
            <person name="Guo C."/>
            <person name="Argimon S."/>
            <person name="Zhang W."/>
            <person name="Yang X."/>
            <person name="Jeffery I.B."/>
            <person name="Cooney J.C."/>
            <person name="Kagawa T.F."/>
            <person name="Liu W."/>
            <person name="Song Y."/>
            <person name="Salvetti E."/>
            <person name="Wrobel A."/>
            <person name="Rasinkangas P."/>
            <person name="Parkhill J."/>
            <person name="Rea M.C."/>
            <person name="O'Sullivan O."/>
            <person name="Ritari J."/>
            <person name="Douillard F.P."/>
            <person name="Paul Ross R."/>
            <person name="Yang R."/>
            <person name="Briner A.E."/>
            <person name="Felis G.E."/>
            <person name="de Vos W.M."/>
            <person name="Barrangou R."/>
            <person name="Klaenhammer T.R."/>
            <person name="Caufield P.W."/>
            <person name="Cui Y."/>
            <person name="Zhang H."/>
            <person name="O'Toole P.W."/>
        </authorList>
    </citation>
    <scope>NUCLEOTIDE SEQUENCE [LARGE SCALE GENOMIC DNA]</scope>
    <source>
        <strain evidence="7 8">DSM 18630</strain>
    </source>
</reference>
<dbReference type="PANTHER" id="PTHR43027">
    <property type="entry name" value="DOXORUBICIN RESISTANCE ABC TRANSPORTER PERMEASE PROTEIN DRRC-RELATED"/>
    <property type="match status" value="1"/>
</dbReference>
<feature type="transmembrane region" description="Helical" evidence="5">
    <location>
        <begin position="175"/>
        <end position="199"/>
    </location>
</feature>
<gene>
    <name evidence="7" type="ORF">FC89_GL001976</name>
</gene>
<comment type="subcellular location">
    <subcellularLocation>
        <location evidence="1">Membrane</location>
        <topology evidence="1">Multi-pass membrane protein</topology>
    </subcellularLocation>
</comment>
<evidence type="ECO:0000313" key="8">
    <source>
        <dbReference type="Proteomes" id="UP000051451"/>
    </source>
</evidence>
<dbReference type="GeneID" id="98319770"/>
<dbReference type="STRING" id="1423750.FC89_GL001976"/>
<feature type="transmembrane region" description="Helical" evidence="5">
    <location>
        <begin position="335"/>
        <end position="359"/>
    </location>
</feature>
<name>A0A0R1VGX8_9LACO</name>
<evidence type="ECO:0000313" key="7">
    <source>
        <dbReference type="EMBL" id="KRM04730.1"/>
    </source>
</evidence>
<feature type="transmembrane region" description="Helical" evidence="5">
    <location>
        <begin position="254"/>
        <end position="276"/>
    </location>
</feature>
<organism evidence="7 8">
    <name type="scientific">Liquorilactobacillus ghanensis DSM 18630</name>
    <dbReference type="NCBI Taxonomy" id="1423750"/>
    <lineage>
        <taxon>Bacteria</taxon>
        <taxon>Bacillati</taxon>
        <taxon>Bacillota</taxon>
        <taxon>Bacilli</taxon>
        <taxon>Lactobacillales</taxon>
        <taxon>Lactobacillaceae</taxon>
        <taxon>Liquorilactobacillus</taxon>
    </lineage>
</organism>
<dbReference type="RefSeq" id="WP_083485476.1">
    <property type="nucleotide sequence ID" value="NZ_AZGB01000026.1"/>
</dbReference>
<dbReference type="Pfam" id="PF12698">
    <property type="entry name" value="ABC2_membrane_3"/>
    <property type="match status" value="1"/>
</dbReference>
<dbReference type="InterPro" id="IPR052902">
    <property type="entry name" value="ABC-2_transporter"/>
</dbReference>
<evidence type="ECO:0000256" key="2">
    <source>
        <dbReference type="ARBA" id="ARBA00022692"/>
    </source>
</evidence>
<keyword evidence="4 5" id="KW-0472">Membrane</keyword>
<dbReference type="GO" id="GO:0140359">
    <property type="term" value="F:ABC-type transporter activity"/>
    <property type="evidence" value="ECO:0007669"/>
    <property type="project" value="InterPro"/>
</dbReference>
<dbReference type="InterPro" id="IPR013525">
    <property type="entry name" value="ABC2_TM"/>
</dbReference>
<keyword evidence="2 5" id="KW-0812">Transmembrane</keyword>
<sequence length="366" mass="40892">MMFYRIKVILGKDLKQLLRNRSTYLWLLLFPLLLVTILGNVLSSQFGISATAKQQVKVLYLKSDDQLASHGIKQFSQKADSSLITFKPTGEIKTAKKRVTNGQATAWIRIKEKHLQVFTHNSEQVQNTILTAYLNQFLNQAALGTTLKSKIADNQQPKMQVKIIKKQQQHLPSAFQYYLIAMIGMNCLLAVGWGTDLFASERRNKTWQRIKSTPVSNSEFLIGKVGANLIIRSLALLFLMLIGHFWFAVNWGTAFGSVFLAYASLMLFSLLFGAAIDVVSNGSEVVDGVVSMGMQVLIFVGGGYIPVSDRTAAFSPLGWVLKAVRNAVYGGQTRFIWHSIVVNLFLSMLCVFVILGWIAKRGMKNE</sequence>
<dbReference type="AlphaFoldDB" id="A0A0R1VGX8"/>
<keyword evidence="8" id="KW-1185">Reference proteome</keyword>
<dbReference type="PATRIC" id="fig|1423750.3.peg.2017"/>
<evidence type="ECO:0000256" key="1">
    <source>
        <dbReference type="ARBA" id="ARBA00004141"/>
    </source>
</evidence>
<dbReference type="PANTHER" id="PTHR43027:SF1">
    <property type="entry name" value="DOXORUBICIN RESISTANCE ABC TRANSPORTER PERMEASE PROTEIN DRRC-RELATED"/>
    <property type="match status" value="1"/>
</dbReference>
<accession>A0A0R1VGX8</accession>
<dbReference type="Proteomes" id="UP000051451">
    <property type="component" value="Unassembled WGS sequence"/>
</dbReference>
<dbReference type="GO" id="GO:0016020">
    <property type="term" value="C:membrane"/>
    <property type="evidence" value="ECO:0007669"/>
    <property type="project" value="UniProtKB-SubCell"/>
</dbReference>
<evidence type="ECO:0000256" key="3">
    <source>
        <dbReference type="ARBA" id="ARBA00022989"/>
    </source>
</evidence>